<dbReference type="NCBIfam" id="NF002999">
    <property type="entry name" value="PRK03767.1"/>
    <property type="match status" value="1"/>
</dbReference>
<reference evidence="6 7" key="1">
    <citation type="submission" date="2017-01" db="EMBL/GenBank/DDBJ databases">
        <authorList>
            <person name="Mah S.A."/>
            <person name="Swanson W.J."/>
            <person name="Moy G.W."/>
            <person name="Vacquier V.D."/>
        </authorList>
    </citation>
    <scope>NUCLEOTIDE SEQUENCE [LARGE SCALE GENOMIC DNA]</scope>
    <source>
        <strain evidence="6 7">DSM 29590</strain>
    </source>
</reference>
<dbReference type="InterPro" id="IPR008254">
    <property type="entry name" value="Flavodoxin/NO_synth"/>
</dbReference>
<name>A0A1N7H2F3_9RHOB</name>
<dbReference type="RefSeq" id="WP_076534261.1">
    <property type="nucleotide sequence ID" value="NZ_CANNEL010000007.1"/>
</dbReference>
<dbReference type="STRING" id="573024.SAMN05216208_2925"/>
<sequence length="196" mass="21249">MSGTRLLILFYSTYGTNHEMATCAEEAARAAGAEVRLRRVRETAPQEVIDGQDAWTEQVARMKDIPEAAPEDMEWASAYLISAPTRFSSMPSQMQAFFDTLGPLWQKGVMANKVAGGMTSTQSAHGGQETTLMHLHATLIHWGCIVAAPGYTDDIMFELGNPYGATAIAGEVNDTVKGAIRHQTKRMIGIADKLGS</sequence>
<evidence type="ECO:0000313" key="7">
    <source>
        <dbReference type="Proteomes" id="UP000186019"/>
    </source>
</evidence>
<protein>
    <submittedName>
        <fullName evidence="6">NAD(P)H dehydrogenase (Quinone)</fullName>
    </submittedName>
</protein>
<dbReference type="FunFam" id="3.40.50.360:FF:000001">
    <property type="entry name" value="NAD(P)H dehydrogenase (Quinone) FQR1-like"/>
    <property type="match status" value="1"/>
</dbReference>
<dbReference type="GO" id="GO:0010181">
    <property type="term" value="F:FMN binding"/>
    <property type="evidence" value="ECO:0007669"/>
    <property type="project" value="InterPro"/>
</dbReference>
<keyword evidence="7" id="KW-1185">Reference proteome</keyword>
<evidence type="ECO:0000256" key="2">
    <source>
        <dbReference type="ARBA" id="ARBA00022630"/>
    </source>
</evidence>
<proteinExistence type="inferred from homology"/>
<dbReference type="OrthoDB" id="9801479at2"/>
<dbReference type="Pfam" id="PF03358">
    <property type="entry name" value="FMN_red"/>
    <property type="match status" value="1"/>
</dbReference>
<keyword evidence="3" id="KW-0288">FMN</keyword>
<evidence type="ECO:0000259" key="5">
    <source>
        <dbReference type="PROSITE" id="PS50902"/>
    </source>
</evidence>
<evidence type="ECO:0000256" key="4">
    <source>
        <dbReference type="ARBA" id="ARBA00023002"/>
    </source>
</evidence>
<organism evidence="6 7">
    <name type="scientific">Roseovarius nanhaiticus</name>
    <dbReference type="NCBI Taxonomy" id="573024"/>
    <lineage>
        <taxon>Bacteria</taxon>
        <taxon>Pseudomonadati</taxon>
        <taxon>Pseudomonadota</taxon>
        <taxon>Alphaproteobacteria</taxon>
        <taxon>Rhodobacterales</taxon>
        <taxon>Roseobacteraceae</taxon>
        <taxon>Roseovarius</taxon>
    </lineage>
</organism>
<dbReference type="GO" id="GO:0016020">
    <property type="term" value="C:membrane"/>
    <property type="evidence" value="ECO:0007669"/>
    <property type="project" value="TreeGrafter"/>
</dbReference>
<dbReference type="EMBL" id="FTNV01000002">
    <property type="protein sequence ID" value="SIS19014.1"/>
    <property type="molecule type" value="Genomic_DNA"/>
</dbReference>
<feature type="domain" description="Flavodoxin-like" evidence="5">
    <location>
        <begin position="6"/>
        <end position="196"/>
    </location>
</feature>
<evidence type="ECO:0000313" key="6">
    <source>
        <dbReference type="EMBL" id="SIS19014.1"/>
    </source>
</evidence>
<dbReference type="SUPFAM" id="SSF52218">
    <property type="entry name" value="Flavoproteins"/>
    <property type="match status" value="1"/>
</dbReference>
<dbReference type="PROSITE" id="PS50902">
    <property type="entry name" value="FLAVODOXIN_LIKE"/>
    <property type="match status" value="1"/>
</dbReference>
<dbReference type="InterPro" id="IPR029039">
    <property type="entry name" value="Flavoprotein-like_sf"/>
</dbReference>
<dbReference type="PANTHER" id="PTHR30546">
    <property type="entry name" value="FLAVODOXIN-RELATED PROTEIN WRBA-RELATED"/>
    <property type="match status" value="1"/>
</dbReference>
<keyword evidence="4" id="KW-0560">Oxidoreductase</keyword>
<comment type="similarity">
    <text evidence="1">Belongs to the WrbA family.</text>
</comment>
<evidence type="ECO:0000256" key="3">
    <source>
        <dbReference type="ARBA" id="ARBA00022643"/>
    </source>
</evidence>
<gene>
    <name evidence="6" type="ORF">SAMN05421666_2394</name>
</gene>
<evidence type="ECO:0000256" key="1">
    <source>
        <dbReference type="ARBA" id="ARBA00006961"/>
    </source>
</evidence>
<dbReference type="AlphaFoldDB" id="A0A1N7H2F3"/>
<accession>A0A1N7H2F3</accession>
<dbReference type="InterPro" id="IPR005025">
    <property type="entry name" value="FMN_Rdtase-like_dom"/>
</dbReference>
<dbReference type="GO" id="GO:0003955">
    <property type="term" value="F:NAD(P)H dehydrogenase (quinone) activity"/>
    <property type="evidence" value="ECO:0007669"/>
    <property type="project" value="UniProtKB-ARBA"/>
</dbReference>
<dbReference type="Gene3D" id="3.40.50.360">
    <property type="match status" value="1"/>
</dbReference>
<dbReference type="Proteomes" id="UP000186019">
    <property type="component" value="Unassembled WGS sequence"/>
</dbReference>
<keyword evidence="2" id="KW-0285">Flavoprotein</keyword>
<dbReference type="PANTHER" id="PTHR30546:SF23">
    <property type="entry name" value="FLAVOPROTEIN-LIKE PROTEIN YCP4-RELATED"/>
    <property type="match status" value="1"/>
</dbReference>